<dbReference type="CDD" id="cd03221">
    <property type="entry name" value="ABCF_EF-3"/>
    <property type="match status" value="2"/>
</dbReference>
<dbReference type="GO" id="GO:0016887">
    <property type="term" value="F:ATP hydrolysis activity"/>
    <property type="evidence" value="ECO:0007669"/>
    <property type="project" value="InterPro"/>
</dbReference>
<dbReference type="PANTHER" id="PTHR19211:SF14">
    <property type="entry name" value="ATP-BINDING CASSETTE SUB-FAMILY F MEMBER 1"/>
    <property type="match status" value="1"/>
</dbReference>
<dbReference type="Pfam" id="PF12848">
    <property type="entry name" value="ABC_tran_Xtn"/>
    <property type="match status" value="1"/>
</dbReference>
<dbReference type="AlphaFoldDB" id="A0A397Q9Z4"/>
<evidence type="ECO:0000313" key="8">
    <source>
        <dbReference type="EMBL" id="RIA56615.1"/>
    </source>
</evidence>
<feature type="region of interest" description="Disordered" evidence="6">
    <location>
        <begin position="518"/>
        <end position="545"/>
    </location>
</feature>
<comment type="similarity">
    <text evidence="1">Belongs to the ABC transporter superfamily.</text>
</comment>
<dbReference type="InterPro" id="IPR003439">
    <property type="entry name" value="ABC_transporter-like_ATP-bd"/>
</dbReference>
<dbReference type="InterPro" id="IPR027417">
    <property type="entry name" value="P-loop_NTPase"/>
</dbReference>
<dbReference type="Proteomes" id="UP000266273">
    <property type="component" value="Unassembled WGS sequence"/>
</dbReference>
<dbReference type="SUPFAM" id="SSF52540">
    <property type="entry name" value="P-loop containing nucleoside triphosphate hydrolases"/>
    <property type="match status" value="2"/>
</dbReference>
<dbReference type="InterPro" id="IPR037118">
    <property type="entry name" value="Val-tRNA_synth_C_sf"/>
</dbReference>
<dbReference type="Pfam" id="PF16326">
    <property type="entry name" value="ABC_tran_CTD"/>
    <property type="match status" value="1"/>
</dbReference>
<keyword evidence="9" id="KW-1185">Reference proteome</keyword>
<evidence type="ECO:0000256" key="4">
    <source>
        <dbReference type="ARBA" id="ARBA00022840"/>
    </source>
</evidence>
<reference evidence="8 9" key="1">
    <citation type="submission" date="2018-08" db="EMBL/GenBank/DDBJ databases">
        <title>Genomic Encyclopedia of Archaeal and Bacterial Type Strains, Phase II (KMG-II): from individual species to whole genera.</title>
        <authorList>
            <person name="Goeker M."/>
        </authorList>
    </citation>
    <scope>NUCLEOTIDE SEQUENCE [LARGE SCALE GENOMIC DNA]</scope>
    <source>
        <strain evidence="8 9">DSM 5002</strain>
    </source>
</reference>
<dbReference type="PANTHER" id="PTHR19211">
    <property type="entry name" value="ATP-BINDING TRANSPORT PROTEIN-RELATED"/>
    <property type="match status" value="1"/>
</dbReference>
<proteinExistence type="inferred from homology"/>
<dbReference type="Pfam" id="PF00005">
    <property type="entry name" value="ABC_tran"/>
    <property type="match status" value="2"/>
</dbReference>
<dbReference type="PROSITE" id="PS00211">
    <property type="entry name" value="ABC_TRANSPORTER_1"/>
    <property type="match status" value="2"/>
</dbReference>
<gene>
    <name evidence="8" type="ORF">BXY53_1721</name>
</gene>
<protein>
    <submittedName>
        <fullName evidence="8">ATP-binding cassette subfamily F protein 3</fullName>
    </submittedName>
</protein>
<dbReference type="GO" id="GO:0005524">
    <property type="term" value="F:ATP binding"/>
    <property type="evidence" value="ECO:0007669"/>
    <property type="project" value="UniProtKB-KW"/>
</dbReference>
<evidence type="ECO:0000313" key="9">
    <source>
        <dbReference type="Proteomes" id="UP000266273"/>
    </source>
</evidence>
<name>A0A397Q9Z4_9HYPH</name>
<feature type="domain" description="ABC transporter" evidence="7">
    <location>
        <begin position="311"/>
        <end position="526"/>
    </location>
</feature>
<dbReference type="GO" id="GO:0003677">
    <property type="term" value="F:DNA binding"/>
    <property type="evidence" value="ECO:0007669"/>
    <property type="project" value="InterPro"/>
</dbReference>
<dbReference type="InterPro" id="IPR032524">
    <property type="entry name" value="ABC_tran_C"/>
</dbReference>
<evidence type="ECO:0000256" key="2">
    <source>
        <dbReference type="ARBA" id="ARBA00022737"/>
    </source>
</evidence>
<dbReference type="Gene3D" id="3.40.50.300">
    <property type="entry name" value="P-loop containing nucleotide triphosphate hydrolases"/>
    <property type="match status" value="2"/>
</dbReference>
<keyword evidence="4 8" id="KW-0067">ATP-binding</keyword>
<feature type="coiled-coil region" evidence="5">
    <location>
        <begin position="231"/>
        <end position="258"/>
    </location>
</feature>
<evidence type="ECO:0000256" key="5">
    <source>
        <dbReference type="SAM" id="Coils"/>
    </source>
</evidence>
<evidence type="ECO:0000256" key="3">
    <source>
        <dbReference type="ARBA" id="ARBA00022741"/>
    </source>
</evidence>
<dbReference type="InterPro" id="IPR003593">
    <property type="entry name" value="AAA+_ATPase"/>
</dbReference>
<keyword evidence="3" id="KW-0547">Nucleotide-binding</keyword>
<dbReference type="FunFam" id="3.40.50.300:FF:000011">
    <property type="entry name" value="Putative ABC transporter ATP-binding component"/>
    <property type="match status" value="1"/>
</dbReference>
<dbReference type="PROSITE" id="PS50893">
    <property type="entry name" value="ABC_TRANSPORTER_2"/>
    <property type="match status" value="2"/>
</dbReference>
<dbReference type="InterPro" id="IPR050611">
    <property type="entry name" value="ABCF"/>
</dbReference>
<comment type="caution">
    <text evidence="8">The sequence shown here is derived from an EMBL/GenBank/DDBJ whole genome shotgun (WGS) entry which is preliminary data.</text>
</comment>
<sequence length="636" mass="69832">MLHINDLTYRIEGRPLFEGATAAIPSGHKVGLVGRNGAGKSTLLRLITGEIAPDEGSISIPKNARIGQVAQEAPGGPENLLDTVLAADTERTRLLAEAETATNPERISEIHLRLNDIDAHAAPARAATILAGLGFDETAQAQPCSAFSGGWRMRVALASVLFAAPDLLLLDEPTNYLDLEGVMWLENFLRSYPHTVIVVSHDRDILNSSMDAILHLENRKLTLYSGGYDKFEETRREQQRLQLKLKKKQDEMRRHMEAFVERFRAKATKARQAQSRLKALAKMQPIAAAVEEQVTPFRFPSPARPLGNPLIRIENAAVGYDPDKPVLRELNLRLDVDDRIALLGANGNGKSTLAKLLAGRLEPTVGHRRASKKLETGFFAQHQMDDLDPAKSPYDYIATLMDDATEAQKRAKLGQLGFGADKADTKCANLSGGEKARLLMALAAFGAPHLLILDEPTNHLDVDSREALIQGLNDYEGAVILISHDRHLIEACADRLWLVADGTAQPYDGDIASYRAQVTGPRPTAPASDRASATNSRRSREEDRRAAAARRAELAPLKKAIKQHEERMETLQAKLAKLDEKLADPALYDETPDKARDFARLRGELAKELEQAEEDWLAASEEYETAATMDAATSSA</sequence>
<evidence type="ECO:0000256" key="6">
    <source>
        <dbReference type="SAM" id="MobiDB-lite"/>
    </source>
</evidence>
<dbReference type="RefSeq" id="WP_119061840.1">
    <property type="nucleotide sequence ID" value="NZ_QXDF01000001.1"/>
</dbReference>
<dbReference type="SMART" id="SM00382">
    <property type="entry name" value="AAA"/>
    <property type="match status" value="2"/>
</dbReference>
<dbReference type="InterPro" id="IPR017871">
    <property type="entry name" value="ABC_transporter-like_CS"/>
</dbReference>
<evidence type="ECO:0000259" key="7">
    <source>
        <dbReference type="PROSITE" id="PS50893"/>
    </source>
</evidence>
<dbReference type="EMBL" id="QXDF01000001">
    <property type="protein sequence ID" value="RIA56615.1"/>
    <property type="molecule type" value="Genomic_DNA"/>
</dbReference>
<organism evidence="8 9">
    <name type="scientific">Dichotomicrobium thermohalophilum</name>
    <dbReference type="NCBI Taxonomy" id="933063"/>
    <lineage>
        <taxon>Bacteria</taxon>
        <taxon>Pseudomonadati</taxon>
        <taxon>Pseudomonadota</taxon>
        <taxon>Alphaproteobacteria</taxon>
        <taxon>Hyphomicrobiales</taxon>
        <taxon>Hyphomicrobiaceae</taxon>
        <taxon>Dichotomicrobium</taxon>
    </lineage>
</organism>
<dbReference type="InterPro" id="IPR032781">
    <property type="entry name" value="ABC_tran_Xtn"/>
</dbReference>
<dbReference type="OrthoDB" id="9808609at2"/>
<accession>A0A397Q9Z4</accession>
<keyword evidence="2" id="KW-0677">Repeat</keyword>
<evidence type="ECO:0000256" key="1">
    <source>
        <dbReference type="ARBA" id="ARBA00005417"/>
    </source>
</evidence>
<feature type="coiled-coil region" evidence="5">
    <location>
        <begin position="554"/>
        <end position="626"/>
    </location>
</feature>
<keyword evidence="5" id="KW-0175">Coiled coil</keyword>
<feature type="domain" description="ABC transporter" evidence="7">
    <location>
        <begin position="2"/>
        <end position="243"/>
    </location>
</feature>
<dbReference type="Gene3D" id="1.10.287.380">
    <property type="entry name" value="Valyl-tRNA synthetase, C-terminal domain"/>
    <property type="match status" value="1"/>
</dbReference>